<dbReference type="EMBL" id="CAJJDM010000059">
    <property type="protein sequence ID" value="CAD8077636.1"/>
    <property type="molecule type" value="Genomic_DNA"/>
</dbReference>
<dbReference type="AlphaFoldDB" id="A0A8S1MLA8"/>
<keyword evidence="3" id="KW-1185">Reference proteome</keyword>
<reference evidence="2" key="1">
    <citation type="submission" date="2021-01" db="EMBL/GenBank/DDBJ databases">
        <authorList>
            <consortium name="Genoscope - CEA"/>
            <person name="William W."/>
        </authorList>
    </citation>
    <scope>NUCLEOTIDE SEQUENCE</scope>
</reference>
<feature type="transmembrane region" description="Helical" evidence="1">
    <location>
        <begin position="93"/>
        <end position="112"/>
    </location>
</feature>
<feature type="transmembrane region" description="Helical" evidence="1">
    <location>
        <begin position="181"/>
        <end position="200"/>
    </location>
</feature>
<evidence type="ECO:0000313" key="3">
    <source>
        <dbReference type="Proteomes" id="UP000688137"/>
    </source>
</evidence>
<evidence type="ECO:0000313" key="2">
    <source>
        <dbReference type="EMBL" id="CAD8077636.1"/>
    </source>
</evidence>
<name>A0A8S1MLA8_PARPR</name>
<keyword evidence="1" id="KW-0472">Membrane</keyword>
<proteinExistence type="predicted"/>
<dbReference type="Proteomes" id="UP000688137">
    <property type="component" value="Unassembled WGS sequence"/>
</dbReference>
<sequence length="260" mass="30845">MNYFYQQSPFVLLTGSTQNSQNQSLQLLLPENGRFQIMVGLFQGINYGVSPIPQFLNILLYVDIPEKDPRFVLFDLGPFCNCTLDKYPGQSCYFFIIINILYKLQLFLYPLLIQGLSISFSYNLNIYQEFFTQILINIQIYQDEDLVCLDNFFHYNDVYHNYIMYTNIILIQQKLSITSKMIKILLVFVIILTISIFLMIHQFLKNLLQIFIILLIKFNQTLLMNQSFYQNQMIVQLFFKQAYFIINNGNSLKFKEFLEL</sequence>
<gene>
    <name evidence="2" type="ORF">PPRIM_AZ9-3.1.T0580212</name>
</gene>
<comment type="caution">
    <text evidence="2">The sequence shown here is derived from an EMBL/GenBank/DDBJ whole genome shotgun (WGS) entry which is preliminary data.</text>
</comment>
<keyword evidence="1" id="KW-1133">Transmembrane helix</keyword>
<feature type="transmembrane region" description="Helical" evidence="1">
    <location>
        <begin position="206"/>
        <end position="224"/>
    </location>
</feature>
<protein>
    <recommendedName>
        <fullName evidence="4">Transmembrane protein</fullName>
    </recommendedName>
</protein>
<keyword evidence="1" id="KW-0812">Transmembrane</keyword>
<accession>A0A8S1MLA8</accession>
<evidence type="ECO:0008006" key="4">
    <source>
        <dbReference type="Google" id="ProtNLM"/>
    </source>
</evidence>
<organism evidence="2 3">
    <name type="scientific">Paramecium primaurelia</name>
    <dbReference type="NCBI Taxonomy" id="5886"/>
    <lineage>
        <taxon>Eukaryota</taxon>
        <taxon>Sar</taxon>
        <taxon>Alveolata</taxon>
        <taxon>Ciliophora</taxon>
        <taxon>Intramacronucleata</taxon>
        <taxon>Oligohymenophorea</taxon>
        <taxon>Peniculida</taxon>
        <taxon>Parameciidae</taxon>
        <taxon>Paramecium</taxon>
    </lineage>
</organism>
<evidence type="ECO:0000256" key="1">
    <source>
        <dbReference type="SAM" id="Phobius"/>
    </source>
</evidence>